<proteinExistence type="predicted"/>
<protein>
    <submittedName>
        <fullName evidence="2">Uncharacterized protein</fullName>
    </submittedName>
</protein>
<organism evidence="2 3">
    <name type="scientific">Stutzerimonas stutzeri</name>
    <name type="common">Pseudomonas stutzeri</name>
    <dbReference type="NCBI Taxonomy" id="316"/>
    <lineage>
        <taxon>Bacteria</taxon>
        <taxon>Pseudomonadati</taxon>
        <taxon>Pseudomonadota</taxon>
        <taxon>Gammaproteobacteria</taxon>
        <taxon>Pseudomonadales</taxon>
        <taxon>Pseudomonadaceae</taxon>
        <taxon>Stutzerimonas</taxon>
    </lineage>
</organism>
<dbReference type="Proteomes" id="UP000236023">
    <property type="component" value="Unassembled WGS sequence"/>
</dbReference>
<keyword evidence="1" id="KW-1133">Transmembrane helix</keyword>
<dbReference type="EMBL" id="POUT01000022">
    <property type="protein sequence ID" value="PNG04552.1"/>
    <property type="molecule type" value="Genomic_DNA"/>
</dbReference>
<gene>
    <name evidence="2" type="ORF">CXK94_21765</name>
</gene>
<feature type="transmembrane region" description="Helical" evidence="1">
    <location>
        <begin position="20"/>
        <end position="42"/>
    </location>
</feature>
<evidence type="ECO:0000313" key="2">
    <source>
        <dbReference type="EMBL" id="PNG04552.1"/>
    </source>
</evidence>
<name>A0A2N8SPY5_STUST</name>
<keyword evidence="1" id="KW-0812">Transmembrane</keyword>
<evidence type="ECO:0000256" key="1">
    <source>
        <dbReference type="SAM" id="Phobius"/>
    </source>
</evidence>
<feature type="transmembrane region" description="Helical" evidence="1">
    <location>
        <begin position="62"/>
        <end position="81"/>
    </location>
</feature>
<sequence length="105" mass="11360">MKQSDGFDARRLRSRGARGWPLRLGVLFGALLAMLGTLMTLTGLASLLGRGEALGALGTSDAGAVASGLGVAILLVGVFIWRRCRRRLRQPNELSMARHLMKKRD</sequence>
<accession>A0A2N8SPY5</accession>
<dbReference type="RefSeq" id="WP_102895831.1">
    <property type="nucleotide sequence ID" value="NZ_JAMOHU010000040.1"/>
</dbReference>
<comment type="caution">
    <text evidence="2">The sequence shown here is derived from an EMBL/GenBank/DDBJ whole genome shotgun (WGS) entry which is preliminary data.</text>
</comment>
<evidence type="ECO:0000313" key="3">
    <source>
        <dbReference type="Proteomes" id="UP000236023"/>
    </source>
</evidence>
<dbReference type="AlphaFoldDB" id="A0A2N8SPY5"/>
<reference evidence="2 3" key="1">
    <citation type="submission" date="2018-01" db="EMBL/GenBank/DDBJ databases">
        <title>Denitrification phenotypes of diverse strains of Pseudomonas stutzeri.</title>
        <authorList>
            <person name="Milligan D.A."/>
            <person name="Bergaust L."/>
            <person name="Bakken L.R."/>
            <person name="Frostegard A."/>
        </authorList>
    </citation>
    <scope>NUCLEOTIDE SEQUENCE [LARGE SCALE GENOMIC DNA]</scope>
    <source>
        <strain evidence="2 3">24a75</strain>
    </source>
</reference>
<keyword evidence="1" id="KW-0472">Membrane</keyword>